<sequence>MWRRVKGRPFEPLGGVLRAGRQRDPDLNTLAQCRPSPRSCVPLAAPSAPSPLRGHSDKDTQRSLPSSPQIVTYSTRALLFIIITTTRTVFPPSFPHAAARGQEGAGRREDRDSATVPTTHSAGAFRLSRGR</sequence>
<evidence type="ECO:0000313" key="2">
    <source>
        <dbReference type="EMBL" id="MPC34913.1"/>
    </source>
</evidence>
<feature type="compositionally biased region" description="Low complexity" evidence="1">
    <location>
        <begin position="42"/>
        <end position="52"/>
    </location>
</feature>
<name>A0A5B7EPP6_PORTR</name>
<dbReference type="AlphaFoldDB" id="A0A5B7EPP6"/>
<feature type="region of interest" description="Disordered" evidence="1">
    <location>
        <begin position="91"/>
        <end position="131"/>
    </location>
</feature>
<evidence type="ECO:0000256" key="1">
    <source>
        <dbReference type="SAM" id="MobiDB-lite"/>
    </source>
</evidence>
<accession>A0A5B7EPP6</accession>
<comment type="caution">
    <text evidence="2">The sequence shown here is derived from an EMBL/GenBank/DDBJ whole genome shotgun (WGS) entry which is preliminary data.</text>
</comment>
<organism evidence="2 3">
    <name type="scientific">Portunus trituberculatus</name>
    <name type="common">Swimming crab</name>
    <name type="synonym">Neptunus trituberculatus</name>
    <dbReference type="NCBI Taxonomy" id="210409"/>
    <lineage>
        <taxon>Eukaryota</taxon>
        <taxon>Metazoa</taxon>
        <taxon>Ecdysozoa</taxon>
        <taxon>Arthropoda</taxon>
        <taxon>Crustacea</taxon>
        <taxon>Multicrustacea</taxon>
        <taxon>Malacostraca</taxon>
        <taxon>Eumalacostraca</taxon>
        <taxon>Eucarida</taxon>
        <taxon>Decapoda</taxon>
        <taxon>Pleocyemata</taxon>
        <taxon>Brachyura</taxon>
        <taxon>Eubrachyura</taxon>
        <taxon>Portunoidea</taxon>
        <taxon>Portunidae</taxon>
        <taxon>Portuninae</taxon>
        <taxon>Portunus</taxon>
    </lineage>
</organism>
<reference evidence="2 3" key="1">
    <citation type="submission" date="2019-05" db="EMBL/GenBank/DDBJ databases">
        <title>Another draft genome of Portunus trituberculatus and its Hox gene families provides insights of decapod evolution.</title>
        <authorList>
            <person name="Jeong J.-H."/>
            <person name="Song I."/>
            <person name="Kim S."/>
            <person name="Choi T."/>
            <person name="Kim D."/>
            <person name="Ryu S."/>
            <person name="Kim W."/>
        </authorList>
    </citation>
    <scope>NUCLEOTIDE SEQUENCE [LARGE SCALE GENOMIC DNA]</scope>
    <source>
        <tissue evidence="2">Muscle</tissue>
    </source>
</reference>
<dbReference type="Proteomes" id="UP000324222">
    <property type="component" value="Unassembled WGS sequence"/>
</dbReference>
<gene>
    <name evidence="2" type="ORF">E2C01_028318</name>
</gene>
<protein>
    <submittedName>
        <fullName evidence="2">Uncharacterized protein</fullName>
    </submittedName>
</protein>
<dbReference type="EMBL" id="VSRR010003157">
    <property type="protein sequence ID" value="MPC34913.1"/>
    <property type="molecule type" value="Genomic_DNA"/>
</dbReference>
<evidence type="ECO:0000313" key="3">
    <source>
        <dbReference type="Proteomes" id="UP000324222"/>
    </source>
</evidence>
<keyword evidence="3" id="KW-1185">Reference proteome</keyword>
<feature type="region of interest" description="Disordered" evidence="1">
    <location>
        <begin position="1"/>
        <end position="68"/>
    </location>
</feature>
<proteinExistence type="predicted"/>